<feature type="domain" description="Iron-related transcription factor 3 bHLH" evidence="6">
    <location>
        <begin position="100"/>
        <end position="152"/>
    </location>
</feature>
<feature type="region of interest" description="Disordered" evidence="4">
    <location>
        <begin position="336"/>
        <end position="364"/>
    </location>
</feature>
<evidence type="ECO:0000256" key="2">
    <source>
        <dbReference type="ARBA" id="ARBA00023242"/>
    </source>
</evidence>
<dbReference type="AlphaFoldDB" id="M8CF95"/>
<feature type="chain" id="PRO_5014584487" description="Iron-related transcription factor 3 bHLH domain-containing protein" evidence="5">
    <location>
        <begin position="17"/>
        <end position="410"/>
    </location>
</feature>
<evidence type="ECO:0000256" key="5">
    <source>
        <dbReference type="SAM" id="SignalP"/>
    </source>
</evidence>
<reference evidence="7" key="1">
    <citation type="submission" date="2015-06" db="UniProtKB">
        <authorList>
            <consortium name="EnsemblPlants"/>
        </authorList>
    </citation>
    <scope>IDENTIFICATION</scope>
</reference>
<dbReference type="PANTHER" id="PTHR47001:SF1">
    <property type="entry name" value="TRANSCRIPTION FACTOR BHLH11"/>
    <property type="match status" value="1"/>
</dbReference>
<evidence type="ECO:0000256" key="3">
    <source>
        <dbReference type="SAM" id="Coils"/>
    </source>
</evidence>
<accession>M8CF95</accession>
<dbReference type="PANTHER" id="PTHR47001">
    <property type="entry name" value="TRANSCRIPTION FACTOR BHLH121"/>
    <property type="match status" value="1"/>
</dbReference>
<dbReference type="Pfam" id="PF23177">
    <property type="entry name" value="bHLH_IRO3"/>
    <property type="match status" value="1"/>
</dbReference>
<dbReference type="InterPro" id="IPR057075">
    <property type="entry name" value="bHLH_IRO3"/>
</dbReference>
<keyword evidence="1" id="KW-0238">DNA-binding</keyword>
<dbReference type="EnsemblPlants" id="EMT32883">
    <property type="protein sequence ID" value="EMT32883"/>
    <property type="gene ID" value="F775_00112"/>
</dbReference>
<proteinExistence type="predicted"/>
<feature type="region of interest" description="Disordered" evidence="4">
    <location>
        <begin position="247"/>
        <end position="294"/>
    </location>
</feature>
<evidence type="ECO:0000313" key="7">
    <source>
        <dbReference type="EnsemblPlants" id="EMT32883"/>
    </source>
</evidence>
<dbReference type="GO" id="GO:0003700">
    <property type="term" value="F:DNA-binding transcription factor activity"/>
    <property type="evidence" value="ECO:0007669"/>
    <property type="project" value="InterPro"/>
</dbReference>
<feature type="signal peptide" evidence="5">
    <location>
        <begin position="1"/>
        <end position="16"/>
    </location>
</feature>
<name>M8CF95_AEGTA</name>
<keyword evidence="3" id="KW-0175">Coiled coil</keyword>
<feature type="coiled-coil region" evidence="3">
    <location>
        <begin position="118"/>
        <end position="173"/>
    </location>
</feature>
<dbReference type="GO" id="GO:0003677">
    <property type="term" value="F:DNA binding"/>
    <property type="evidence" value="ECO:0007669"/>
    <property type="project" value="UniProtKB-KW"/>
</dbReference>
<dbReference type="InterPro" id="IPR044579">
    <property type="entry name" value="bHLH11/121"/>
</dbReference>
<keyword evidence="2" id="KW-0539">Nucleus</keyword>
<evidence type="ECO:0000256" key="4">
    <source>
        <dbReference type="SAM" id="MobiDB-lite"/>
    </source>
</evidence>
<feature type="compositionally biased region" description="Polar residues" evidence="4">
    <location>
        <begin position="247"/>
        <end position="287"/>
    </location>
</feature>
<protein>
    <recommendedName>
        <fullName evidence="6">Iron-related transcription factor 3 bHLH domain-containing protein</fullName>
    </recommendedName>
</protein>
<dbReference type="GO" id="GO:0006879">
    <property type="term" value="P:intracellular iron ion homeostasis"/>
    <property type="evidence" value="ECO:0007669"/>
    <property type="project" value="InterPro"/>
</dbReference>
<keyword evidence="5" id="KW-0732">Signal</keyword>
<evidence type="ECO:0000259" key="6">
    <source>
        <dbReference type="Pfam" id="PF23177"/>
    </source>
</evidence>
<evidence type="ECO:0000256" key="1">
    <source>
        <dbReference type="ARBA" id="ARBA00023125"/>
    </source>
</evidence>
<sequence>MWPHFALSLIYAYSLAAELFSPPVSCAMIFATCFFYSSFGLTEQWRWTQDGQYTSVTCYNKFFQVSREFSWKSCPPHPGEVLTGITFYRVFLFADPLLRGAILDADPDRPRHDKATILGDTVQMLKDLTSQVNKLKAEYSSLFEEECELTKEKNELRSEKASLKSDVDNLNNHYQQRIQMLYPCTTMEPSVLIGPPPSYPFSLQVPIPAGAVTMHPQLQPCPFFQNQTLGAISNPCTPYMAYSQSCHAPSDQPSSQFSTPVLLSSSNRSHSPAQGCRSKSPSLQQASCGGRNDDFGDVATDLELKTTGSSAPSHSEITNKPYGLCSHTKTSPCTVDAGNDAPQLTSKETQPEARRKKLSGRADPCTDGLYPDHPGLHPDHPTSPFSFCCLGRLFGLRPDDMDPGLDDPVP</sequence>
<organism evidence="7">
    <name type="scientific">Aegilops tauschii</name>
    <name type="common">Tausch's goatgrass</name>
    <name type="synonym">Aegilops squarrosa</name>
    <dbReference type="NCBI Taxonomy" id="37682"/>
    <lineage>
        <taxon>Eukaryota</taxon>
        <taxon>Viridiplantae</taxon>
        <taxon>Streptophyta</taxon>
        <taxon>Embryophyta</taxon>
        <taxon>Tracheophyta</taxon>
        <taxon>Spermatophyta</taxon>
        <taxon>Magnoliopsida</taxon>
        <taxon>Liliopsida</taxon>
        <taxon>Poales</taxon>
        <taxon>Poaceae</taxon>
        <taxon>BOP clade</taxon>
        <taxon>Pooideae</taxon>
        <taxon>Triticodae</taxon>
        <taxon>Triticeae</taxon>
        <taxon>Triticinae</taxon>
        <taxon>Aegilops</taxon>
    </lineage>
</organism>